<name>A0ABR0PE56_GOSAR</name>
<feature type="transmembrane region" description="Helical" evidence="1">
    <location>
        <begin position="72"/>
        <end position="94"/>
    </location>
</feature>
<keyword evidence="1" id="KW-1133">Transmembrane helix</keyword>
<evidence type="ECO:0000256" key="1">
    <source>
        <dbReference type="SAM" id="Phobius"/>
    </source>
</evidence>
<accession>A0ABR0PE56</accession>
<keyword evidence="1" id="KW-0812">Transmembrane</keyword>
<comment type="caution">
    <text evidence="2">The sequence shown here is derived from an EMBL/GenBank/DDBJ whole genome shotgun (WGS) entry which is preliminary data.</text>
</comment>
<gene>
    <name evidence="2" type="ORF">PVK06_024432</name>
</gene>
<evidence type="ECO:0000313" key="3">
    <source>
        <dbReference type="Proteomes" id="UP001358586"/>
    </source>
</evidence>
<organism evidence="2 3">
    <name type="scientific">Gossypium arboreum</name>
    <name type="common">Tree cotton</name>
    <name type="synonym">Gossypium nanking</name>
    <dbReference type="NCBI Taxonomy" id="29729"/>
    <lineage>
        <taxon>Eukaryota</taxon>
        <taxon>Viridiplantae</taxon>
        <taxon>Streptophyta</taxon>
        <taxon>Embryophyta</taxon>
        <taxon>Tracheophyta</taxon>
        <taxon>Spermatophyta</taxon>
        <taxon>Magnoliopsida</taxon>
        <taxon>eudicotyledons</taxon>
        <taxon>Gunneridae</taxon>
        <taxon>Pentapetalae</taxon>
        <taxon>rosids</taxon>
        <taxon>malvids</taxon>
        <taxon>Malvales</taxon>
        <taxon>Malvaceae</taxon>
        <taxon>Malvoideae</taxon>
        <taxon>Gossypium</taxon>
    </lineage>
</organism>
<evidence type="ECO:0000313" key="2">
    <source>
        <dbReference type="EMBL" id="KAK5819432.1"/>
    </source>
</evidence>
<evidence type="ECO:0008006" key="4">
    <source>
        <dbReference type="Google" id="ProtNLM"/>
    </source>
</evidence>
<dbReference type="PANTHER" id="PTHR33116">
    <property type="entry name" value="REVERSE TRANSCRIPTASE ZINC-BINDING DOMAIN-CONTAINING PROTEIN-RELATED-RELATED"/>
    <property type="match status" value="1"/>
</dbReference>
<dbReference type="Proteomes" id="UP001358586">
    <property type="component" value="Chromosome 7"/>
</dbReference>
<proteinExistence type="predicted"/>
<protein>
    <recommendedName>
        <fullName evidence="4">Reverse transcriptase</fullName>
    </recommendedName>
</protein>
<keyword evidence="1" id="KW-0472">Membrane</keyword>
<dbReference type="EMBL" id="JARKNE010000007">
    <property type="protein sequence ID" value="KAK5819432.1"/>
    <property type="molecule type" value="Genomic_DNA"/>
</dbReference>
<keyword evidence="3" id="KW-1185">Reference proteome</keyword>
<dbReference type="PANTHER" id="PTHR33116:SF86">
    <property type="entry name" value="REVERSE TRANSCRIPTASE DOMAIN-CONTAINING PROTEIN"/>
    <property type="match status" value="1"/>
</dbReference>
<sequence>MLKFASYFFGKLFSASDLGFDERVYRLVEKRMKKKGKKGNFALKLHMSKAYDRIEWDFLAGMMTHLGFHMNWIVLIMRMILLALTFFLICAKGFSTLINEAKQNGLMKGATIRRERFAINHLFFADDCILFGDASIEGENVVREIIKEYEEISGQRVNFEKSLIYFRANVVANVKDTITNILGVRLTSNPKKYLGLPMMVGRRKNWAFANFLDWFRRRIAGWSLRYLSMGGKEVFVKSVLQSTPVYVMQCFTLPKILCRKLEGIMNKFWWSSNKSNKGIHWSNWDALCKPKSVGGLVRHISSNWTTVNQLIEEDTNTWNRELILNIVDAEQENRILSIPLTDSRSKDMLVWKYEGSAEYSKAPKDMDHLLWSCEALKKAWASLQIQTAPTNSSSSCKNIFVNTFCIADEQSKHLIAISIWALWYRRNKLINEGIKFSLHDLLGFIRGYSQE</sequence>
<reference evidence="2 3" key="1">
    <citation type="submission" date="2023-03" db="EMBL/GenBank/DDBJ databases">
        <title>WGS of Gossypium arboreum.</title>
        <authorList>
            <person name="Yu D."/>
        </authorList>
    </citation>
    <scope>NUCLEOTIDE SEQUENCE [LARGE SCALE GENOMIC DNA]</scope>
    <source>
        <tissue evidence="2">Leaf</tissue>
    </source>
</reference>